<dbReference type="RefSeq" id="WP_245842378.1">
    <property type="nucleotide sequence ID" value="NZ_FZOQ01000006.1"/>
</dbReference>
<feature type="domain" description="AMP-dependent synthetase/ligase" evidence="1">
    <location>
        <begin position="25"/>
        <end position="105"/>
    </location>
</feature>
<gene>
    <name evidence="2" type="ORF">SAMN06296052_10626</name>
</gene>
<evidence type="ECO:0000259" key="1">
    <source>
        <dbReference type="Pfam" id="PF00501"/>
    </source>
</evidence>
<dbReference type="PANTHER" id="PTHR43347:SF3">
    <property type="entry name" value="ACYL-COA SYNTHETASE SHORT-CHAIN FAMILY MEMBER 3, MITOCHONDRIAL"/>
    <property type="match status" value="1"/>
</dbReference>
<dbReference type="Gene3D" id="3.40.50.12780">
    <property type="entry name" value="N-terminal domain of ligase-like"/>
    <property type="match status" value="1"/>
</dbReference>
<organism evidence="2 3">
    <name type="scientific">Pontibacter ummariensis</name>
    <dbReference type="NCBI Taxonomy" id="1610492"/>
    <lineage>
        <taxon>Bacteria</taxon>
        <taxon>Pseudomonadati</taxon>
        <taxon>Bacteroidota</taxon>
        <taxon>Cytophagia</taxon>
        <taxon>Cytophagales</taxon>
        <taxon>Hymenobacteraceae</taxon>
        <taxon>Pontibacter</taxon>
    </lineage>
</organism>
<dbReference type="SUPFAM" id="SSF56801">
    <property type="entry name" value="Acetyl-CoA synthetase-like"/>
    <property type="match status" value="1"/>
</dbReference>
<dbReference type="Pfam" id="PF00501">
    <property type="entry name" value="AMP-binding"/>
    <property type="match status" value="1"/>
</dbReference>
<evidence type="ECO:0000313" key="3">
    <source>
        <dbReference type="Proteomes" id="UP000198432"/>
    </source>
</evidence>
<dbReference type="InterPro" id="IPR000873">
    <property type="entry name" value="AMP-dep_synth/lig_dom"/>
</dbReference>
<dbReference type="PANTHER" id="PTHR43347">
    <property type="entry name" value="ACYL-COA SYNTHETASE"/>
    <property type="match status" value="1"/>
</dbReference>
<dbReference type="EMBL" id="FZOQ01000006">
    <property type="protein sequence ID" value="SNS40333.1"/>
    <property type="molecule type" value="Genomic_DNA"/>
</dbReference>
<keyword evidence="3" id="KW-1185">Reference proteome</keyword>
<sequence>MVRKTTAGIRSTDEQGFYRWFKGGKSVRVPDAGTFWRILQQHGVKVLFTAPTTFRAIKKEDPDGVFKKKYDTASLKFLFLAGERCDVVTYYWARNLLQVPVVDHW</sequence>
<proteinExistence type="predicted"/>
<accession>A0A239E8J5</accession>
<dbReference type="AlphaFoldDB" id="A0A239E8J5"/>
<dbReference type="Proteomes" id="UP000198432">
    <property type="component" value="Unassembled WGS sequence"/>
</dbReference>
<name>A0A239E8J5_9BACT</name>
<reference evidence="3" key="1">
    <citation type="submission" date="2017-06" db="EMBL/GenBank/DDBJ databases">
        <authorList>
            <person name="Varghese N."/>
            <person name="Submissions S."/>
        </authorList>
    </citation>
    <scope>NUCLEOTIDE SEQUENCE [LARGE SCALE GENOMIC DNA]</scope>
    <source>
        <strain evidence="3">NKM1</strain>
    </source>
</reference>
<dbReference type="GO" id="GO:0050218">
    <property type="term" value="F:propionate-CoA ligase activity"/>
    <property type="evidence" value="ECO:0007669"/>
    <property type="project" value="TreeGrafter"/>
</dbReference>
<dbReference type="InterPro" id="IPR042099">
    <property type="entry name" value="ANL_N_sf"/>
</dbReference>
<evidence type="ECO:0000313" key="2">
    <source>
        <dbReference type="EMBL" id="SNS40333.1"/>
    </source>
</evidence>
<protein>
    <submittedName>
        <fullName evidence="2">AMP-binding enzyme</fullName>
    </submittedName>
</protein>